<comment type="caution">
    <text evidence="1">The sequence shown here is derived from an EMBL/GenBank/DDBJ whole genome shotgun (WGS) entry which is preliminary data.</text>
</comment>
<sequence length="108" mass="12534">MSMTKIETMEEFEALLETAEPYILFKHSTTCPISQGAYAEFEAYCQDAKETPAYYLYVQDARDVSNRIAEHFGIKHESPQVLYIKDGVAVWHTSHWNIKKQTLEENVK</sequence>
<proteinExistence type="predicted"/>
<protein>
    <recommendedName>
        <fullName evidence="3">Bacillithiol system redox-active protein YtxJ</fullName>
    </recommendedName>
</protein>
<dbReference type="AlphaFoldDB" id="A0A1Y3MHF1"/>
<evidence type="ECO:0008006" key="3">
    <source>
        <dbReference type="Google" id="ProtNLM"/>
    </source>
</evidence>
<dbReference type="NCBIfam" id="TIGR04019">
    <property type="entry name" value="B_thiol_YtxJ"/>
    <property type="match status" value="1"/>
</dbReference>
<dbReference type="Proteomes" id="UP000195321">
    <property type="component" value="Unassembled WGS sequence"/>
</dbReference>
<reference evidence="1 2" key="1">
    <citation type="submission" date="2017-02" db="EMBL/GenBank/DDBJ databases">
        <title>Bacillus pseudomycoides isolate FSL K6-0042.</title>
        <authorList>
            <person name="Kovac J."/>
        </authorList>
    </citation>
    <scope>NUCLEOTIDE SEQUENCE [LARGE SCALE GENOMIC DNA]</scope>
    <source>
        <strain evidence="1 2">FSL K6-0042</strain>
    </source>
</reference>
<dbReference type="EMBL" id="MWPX01000004">
    <property type="protein sequence ID" value="OUM49858.1"/>
    <property type="molecule type" value="Genomic_DNA"/>
</dbReference>
<accession>A0A1Y3MHF1</accession>
<gene>
    <name evidence="1" type="ORF">BW425_06670</name>
</gene>
<name>A0A1Y3MHF1_9BACI</name>
<dbReference type="InterPro" id="IPR036249">
    <property type="entry name" value="Thioredoxin-like_sf"/>
</dbReference>
<dbReference type="Pfam" id="PF11009">
    <property type="entry name" value="BrxC"/>
    <property type="match status" value="1"/>
</dbReference>
<dbReference type="RefSeq" id="WP_016116663.1">
    <property type="nucleotide sequence ID" value="NZ_CP189809.1"/>
</dbReference>
<evidence type="ECO:0000313" key="2">
    <source>
        <dbReference type="Proteomes" id="UP000195321"/>
    </source>
</evidence>
<dbReference type="Gene3D" id="3.40.30.10">
    <property type="entry name" value="Glutaredoxin"/>
    <property type="match status" value="1"/>
</dbReference>
<dbReference type="InterPro" id="IPR022551">
    <property type="entry name" value="BrxC"/>
</dbReference>
<dbReference type="SUPFAM" id="SSF52833">
    <property type="entry name" value="Thioredoxin-like"/>
    <property type="match status" value="1"/>
</dbReference>
<evidence type="ECO:0000313" key="1">
    <source>
        <dbReference type="EMBL" id="OUM49858.1"/>
    </source>
</evidence>
<organism evidence="1 2">
    <name type="scientific">Bacillus pseudomycoides</name>
    <dbReference type="NCBI Taxonomy" id="64104"/>
    <lineage>
        <taxon>Bacteria</taxon>
        <taxon>Bacillati</taxon>
        <taxon>Bacillota</taxon>
        <taxon>Bacilli</taxon>
        <taxon>Bacillales</taxon>
        <taxon>Bacillaceae</taxon>
        <taxon>Bacillus</taxon>
        <taxon>Bacillus cereus group</taxon>
    </lineage>
</organism>